<gene>
    <name evidence="1" type="ORF">L6452_17223</name>
</gene>
<keyword evidence="2" id="KW-1185">Reference proteome</keyword>
<organism evidence="1 2">
    <name type="scientific">Arctium lappa</name>
    <name type="common">Greater burdock</name>
    <name type="synonym">Lappa major</name>
    <dbReference type="NCBI Taxonomy" id="4217"/>
    <lineage>
        <taxon>Eukaryota</taxon>
        <taxon>Viridiplantae</taxon>
        <taxon>Streptophyta</taxon>
        <taxon>Embryophyta</taxon>
        <taxon>Tracheophyta</taxon>
        <taxon>Spermatophyta</taxon>
        <taxon>Magnoliopsida</taxon>
        <taxon>eudicotyledons</taxon>
        <taxon>Gunneridae</taxon>
        <taxon>Pentapetalae</taxon>
        <taxon>asterids</taxon>
        <taxon>campanulids</taxon>
        <taxon>Asterales</taxon>
        <taxon>Asteraceae</taxon>
        <taxon>Carduoideae</taxon>
        <taxon>Cardueae</taxon>
        <taxon>Arctiinae</taxon>
        <taxon>Arctium</taxon>
    </lineage>
</organism>
<reference evidence="1 2" key="2">
    <citation type="journal article" date="2022" name="Mol. Ecol. Resour.">
        <title>The genomes of chicory, endive, great burdock and yacon provide insights into Asteraceae paleo-polyploidization history and plant inulin production.</title>
        <authorList>
            <person name="Fan W."/>
            <person name="Wang S."/>
            <person name="Wang H."/>
            <person name="Wang A."/>
            <person name="Jiang F."/>
            <person name="Liu H."/>
            <person name="Zhao H."/>
            <person name="Xu D."/>
            <person name="Zhang Y."/>
        </authorList>
    </citation>
    <scope>NUCLEOTIDE SEQUENCE [LARGE SCALE GENOMIC DNA]</scope>
    <source>
        <strain evidence="2">cv. Niubang</strain>
    </source>
</reference>
<proteinExistence type="predicted"/>
<evidence type="ECO:0000313" key="1">
    <source>
        <dbReference type="EMBL" id="KAI3728585.1"/>
    </source>
</evidence>
<name>A0ACB9C2Y5_ARCLA</name>
<accession>A0ACB9C2Y5</accession>
<reference evidence="2" key="1">
    <citation type="journal article" date="2022" name="Mol. Ecol. Resour.">
        <title>The genomes of chicory, endive, great burdock and yacon provide insights into Asteraceae palaeo-polyploidization history and plant inulin production.</title>
        <authorList>
            <person name="Fan W."/>
            <person name="Wang S."/>
            <person name="Wang H."/>
            <person name="Wang A."/>
            <person name="Jiang F."/>
            <person name="Liu H."/>
            <person name="Zhao H."/>
            <person name="Xu D."/>
            <person name="Zhang Y."/>
        </authorList>
    </citation>
    <scope>NUCLEOTIDE SEQUENCE [LARGE SCALE GENOMIC DNA]</scope>
    <source>
        <strain evidence="2">cv. Niubang</strain>
    </source>
</reference>
<comment type="caution">
    <text evidence="1">The sequence shown here is derived from an EMBL/GenBank/DDBJ whole genome shotgun (WGS) entry which is preliminary data.</text>
</comment>
<sequence>MEKCGIEDSDTCKLVFKRADRSLVELNNDEVILGFMQIAFDSERPLKVFVYDATLMCDEGDDEDDAGGDDEIHVGGSQNEPDYQFQASYDTTLYADHSYHPNDSYPDVVPETQLEEEQQVEESEEEEDEERRFSGVAHDETYVFTTGQTKKKRKQTSNAEQSGEGEGSGKQGI</sequence>
<protein>
    <submittedName>
        <fullName evidence="1">Uncharacterized protein</fullName>
    </submittedName>
</protein>
<evidence type="ECO:0000313" key="2">
    <source>
        <dbReference type="Proteomes" id="UP001055879"/>
    </source>
</evidence>
<dbReference type="Proteomes" id="UP001055879">
    <property type="component" value="Linkage Group LG05"/>
</dbReference>
<dbReference type="EMBL" id="CM042051">
    <property type="protein sequence ID" value="KAI3728585.1"/>
    <property type="molecule type" value="Genomic_DNA"/>
</dbReference>